<dbReference type="EMBL" id="JABAIV010000001">
    <property type="protein sequence ID" value="NNG21619.1"/>
    <property type="molecule type" value="Genomic_DNA"/>
</dbReference>
<dbReference type="Gene3D" id="3.40.50.80">
    <property type="entry name" value="Nucleotide-binding domain of ferredoxin-NADP reductase (FNR) module"/>
    <property type="match status" value="1"/>
</dbReference>
<sequence length="693" mass="74841">MASIQTGLQRPGSSDSPFHIGELAIQTRAGTLAQSAITGRRGIRDHMPDQHREFFAQLPFMLVGSVDVNGQPWASVLVGQPGFMHSPDPKTLRIDAHALPGDVLGSNVRHGARLGLLGLEPTTRRRNRLNAAVTNVDAAGFTLGVTQSFGNCPQYIQGRQARFVEELGPLQVLDQPRLLDADRALIEAADTLFIASNAMLDPASPTSGADVSHRGGRPGFVRVEGGDTLVFPDFTGNSFYQTLGNLHLDPRAGILFIDFISGDLLQLCCSASVVWEGPELEAFVGAERLVRLKVERVRRLVNSMPLRWSNPSYWPLLERTGTWALADAALAAERLAANWRPYRIAEVIDESAGIRSFLLEPADGHGVPHYVPGQFLPVALPTETGILRRTYTLSAAPSGRQLRMSVKRQGAASSWLHEHGAGAVIDALGPRGSFTFDRMRTRPAVMLSAGVGITPMIAMLDGLLVNNERSRFPYPIHFIHGARSENEQAFAAFLATKQRHHKNLSVHLVHSQPEGGLPPDNLKRHVGRVTIGMLKTLLPFDDYDFYLCGPQGFLQHLYDGLRALHVPDAQIHLEDFGGDQPLRRQPDADAPLAQIELVDAADAVPVPVLFHRSGRSVTWRPEAGTLLELAESEGLAPLSGCRSGNCGTCATTLLAGRTGYLTTSGAPCPPGQILPCISVPLASIDGGAVVLDG</sequence>
<dbReference type="InterPro" id="IPR012349">
    <property type="entry name" value="Split_barrel_FMN-bd"/>
</dbReference>
<dbReference type="InterPro" id="IPR017938">
    <property type="entry name" value="Riboflavin_synthase-like_b-brl"/>
</dbReference>
<evidence type="ECO:0000313" key="4">
    <source>
        <dbReference type="Proteomes" id="UP000533905"/>
    </source>
</evidence>
<dbReference type="SUPFAM" id="SSF63380">
    <property type="entry name" value="Riboflavin synthase domain-like"/>
    <property type="match status" value="1"/>
</dbReference>
<dbReference type="InterPro" id="IPR006058">
    <property type="entry name" value="2Fe2S_fd_BS"/>
</dbReference>
<dbReference type="PROSITE" id="PS51085">
    <property type="entry name" value="2FE2S_FER_2"/>
    <property type="match status" value="1"/>
</dbReference>
<reference evidence="3 4" key="1">
    <citation type="submission" date="2020-04" db="EMBL/GenBank/DDBJ databases">
        <title>Massilia sp. nov., a cold adapted bacteria isolated from Arctic soil.</title>
        <authorList>
            <person name="Son J."/>
            <person name="Ka J.-O."/>
        </authorList>
    </citation>
    <scope>NUCLEOTIDE SEQUENCE [LARGE SCALE GENOMIC DNA]</scope>
    <source>
        <strain evidence="3 4">ML15P13</strain>
    </source>
</reference>
<dbReference type="InterPro" id="IPR039261">
    <property type="entry name" value="FNR_nucleotide-bd"/>
</dbReference>
<dbReference type="InterPro" id="IPR011576">
    <property type="entry name" value="Pyridox_Oxase_N"/>
</dbReference>
<evidence type="ECO:0000259" key="1">
    <source>
        <dbReference type="PROSITE" id="PS51085"/>
    </source>
</evidence>
<dbReference type="Proteomes" id="UP000533905">
    <property type="component" value="Unassembled WGS sequence"/>
</dbReference>
<dbReference type="SUPFAM" id="SSF50475">
    <property type="entry name" value="FMN-binding split barrel"/>
    <property type="match status" value="2"/>
</dbReference>
<dbReference type="InterPro" id="IPR017927">
    <property type="entry name" value="FAD-bd_FR_type"/>
</dbReference>
<dbReference type="InterPro" id="IPR001433">
    <property type="entry name" value="OxRdtase_FAD/NAD-bd"/>
</dbReference>
<dbReference type="PROSITE" id="PS51384">
    <property type="entry name" value="FAD_FR"/>
    <property type="match status" value="1"/>
</dbReference>
<dbReference type="Pfam" id="PF01243">
    <property type="entry name" value="PNPOx_N"/>
    <property type="match status" value="1"/>
</dbReference>
<dbReference type="Gene3D" id="2.40.30.10">
    <property type="entry name" value="Translation factors"/>
    <property type="match status" value="1"/>
</dbReference>
<dbReference type="InterPro" id="IPR012675">
    <property type="entry name" value="Beta-grasp_dom_sf"/>
</dbReference>
<dbReference type="Pfam" id="PF00111">
    <property type="entry name" value="Fer2"/>
    <property type="match status" value="1"/>
</dbReference>
<dbReference type="InterPro" id="IPR001041">
    <property type="entry name" value="2Fe-2S_ferredoxin-type"/>
</dbReference>
<evidence type="ECO:0000259" key="2">
    <source>
        <dbReference type="PROSITE" id="PS51384"/>
    </source>
</evidence>
<dbReference type="InterPro" id="IPR036010">
    <property type="entry name" value="2Fe-2S_ferredoxin-like_sf"/>
</dbReference>
<accession>A0A7Y2JXL7</accession>
<dbReference type="SUPFAM" id="SSF52343">
    <property type="entry name" value="Ferredoxin reductase-like, C-terminal NADP-linked domain"/>
    <property type="match status" value="1"/>
</dbReference>
<keyword evidence="4" id="KW-1185">Reference proteome</keyword>
<dbReference type="GO" id="GO:0016491">
    <property type="term" value="F:oxidoreductase activity"/>
    <property type="evidence" value="ECO:0007669"/>
    <property type="project" value="InterPro"/>
</dbReference>
<dbReference type="AlphaFoldDB" id="A0A7Y2JXL7"/>
<dbReference type="PANTHER" id="PTHR42815">
    <property type="entry name" value="FAD-BINDING, PUTATIVE (AFU_ORTHOLOGUE AFUA_6G07600)-RELATED"/>
    <property type="match status" value="1"/>
</dbReference>
<dbReference type="PANTHER" id="PTHR42815:SF2">
    <property type="entry name" value="FAD-BINDING, PUTATIVE (AFU_ORTHOLOGUE AFUA_6G07600)-RELATED"/>
    <property type="match status" value="1"/>
</dbReference>
<evidence type="ECO:0000313" key="3">
    <source>
        <dbReference type="EMBL" id="NNG21619.1"/>
    </source>
</evidence>
<dbReference type="PROSITE" id="PS00197">
    <property type="entry name" value="2FE2S_FER_1"/>
    <property type="match status" value="1"/>
</dbReference>
<feature type="domain" description="FAD-binding FR-type" evidence="2">
    <location>
        <begin position="337"/>
        <end position="437"/>
    </location>
</feature>
<dbReference type="PRINTS" id="PR00410">
    <property type="entry name" value="PHEHYDRXLASE"/>
</dbReference>
<name>A0A7Y2JXL7_9BURK</name>
<proteinExistence type="predicted"/>
<organism evidence="3 4">
    <name type="scientific">Telluria aromaticivorans</name>
    <dbReference type="NCBI Taxonomy" id="2725995"/>
    <lineage>
        <taxon>Bacteria</taxon>
        <taxon>Pseudomonadati</taxon>
        <taxon>Pseudomonadota</taxon>
        <taxon>Betaproteobacteria</taxon>
        <taxon>Burkholderiales</taxon>
        <taxon>Oxalobacteraceae</taxon>
        <taxon>Telluria group</taxon>
        <taxon>Telluria</taxon>
    </lineage>
</organism>
<dbReference type="CDD" id="cd00207">
    <property type="entry name" value="fer2"/>
    <property type="match status" value="1"/>
</dbReference>
<dbReference type="Gene3D" id="3.10.20.30">
    <property type="match status" value="1"/>
</dbReference>
<protein>
    <submittedName>
        <fullName evidence="3">2Fe-2S iron-sulfur cluster binding domain-containing protein</fullName>
    </submittedName>
</protein>
<gene>
    <name evidence="3" type="ORF">HGB41_01185</name>
</gene>
<dbReference type="GO" id="GO:0051537">
    <property type="term" value="F:2 iron, 2 sulfur cluster binding"/>
    <property type="evidence" value="ECO:0007669"/>
    <property type="project" value="InterPro"/>
</dbReference>
<dbReference type="Pfam" id="PF00175">
    <property type="entry name" value="NAD_binding_1"/>
    <property type="match status" value="1"/>
</dbReference>
<dbReference type="CDD" id="cd06184">
    <property type="entry name" value="flavohem_like_fad_nad_binding"/>
    <property type="match status" value="1"/>
</dbReference>
<dbReference type="Gene3D" id="2.30.110.10">
    <property type="entry name" value="Electron Transport, Fmn-binding Protein, Chain A"/>
    <property type="match status" value="1"/>
</dbReference>
<feature type="domain" description="2Fe-2S ferredoxin-type" evidence="1">
    <location>
        <begin position="604"/>
        <end position="693"/>
    </location>
</feature>
<comment type="caution">
    <text evidence="3">The sequence shown here is derived from an EMBL/GenBank/DDBJ whole genome shotgun (WGS) entry which is preliminary data.</text>
</comment>
<dbReference type="SUPFAM" id="SSF54292">
    <property type="entry name" value="2Fe-2S ferredoxin-like"/>
    <property type="match status" value="1"/>
</dbReference>
<dbReference type="RefSeq" id="WP_171080265.1">
    <property type="nucleotide sequence ID" value="NZ_JABAIV010000001.1"/>
</dbReference>